<comment type="caution">
    <text evidence="1">The sequence shown here is derived from an EMBL/GenBank/DDBJ whole genome shotgun (WGS) entry which is preliminary data.</text>
</comment>
<name>A0ACB9ZDK6_9PEZI</name>
<sequence>MKCPGGEGTVITSQTDIDNGPLTVCTHSDWLAIACCTIHLRHLLKDVELVKLLRAHRDSSQDSPHQQNVKGQHKADEQGILREKPDDHIREMQVPPAEMLDDHVPTMPSSPVELLGGSPTSHRPDAADQQT</sequence>
<keyword evidence="2" id="KW-1185">Reference proteome</keyword>
<proteinExistence type="predicted"/>
<evidence type="ECO:0000313" key="2">
    <source>
        <dbReference type="Proteomes" id="UP001497700"/>
    </source>
</evidence>
<gene>
    <name evidence="1" type="ORF">F4820DRAFT_408179</name>
</gene>
<dbReference type="Proteomes" id="UP001497700">
    <property type="component" value="Unassembled WGS sequence"/>
</dbReference>
<evidence type="ECO:0000313" key="1">
    <source>
        <dbReference type="EMBL" id="KAI4868895.1"/>
    </source>
</evidence>
<protein>
    <submittedName>
        <fullName evidence="1">Uncharacterized protein</fullName>
    </submittedName>
</protein>
<accession>A0ACB9ZDK6</accession>
<organism evidence="1 2">
    <name type="scientific">Hypoxylon rubiginosum</name>
    <dbReference type="NCBI Taxonomy" id="110542"/>
    <lineage>
        <taxon>Eukaryota</taxon>
        <taxon>Fungi</taxon>
        <taxon>Dikarya</taxon>
        <taxon>Ascomycota</taxon>
        <taxon>Pezizomycotina</taxon>
        <taxon>Sordariomycetes</taxon>
        <taxon>Xylariomycetidae</taxon>
        <taxon>Xylariales</taxon>
        <taxon>Hypoxylaceae</taxon>
        <taxon>Hypoxylon</taxon>
    </lineage>
</organism>
<dbReference type="EMBL" id="MU393434">
    <property type="protein sequence ID" value="KAI4868895.1"/>
    <property type="molecule type" value="Genomic_DNA"/>
</dbReference>
<reference evidence="1 2" key="1">
    <citation type="journal article" date="2022" name="New Phytol.">
        <title>Ecological generalism drives hyperdiversity of secondary metabolite gene clusters in xylarialean endophytes.</title>
        <authorList>
            <person name="Franco M.E.E."/>
            <person name="Wisecaver J.H."/>
            <person name="Arnold A.E."/>
            <person name="Ju Y.M."/>
            <person name="Slot J.C."/>
            <person name="Ahrendt S."/>
            <person name="Moore L.P."/>
            <person name="Eastman K.E."/>
            <person name="Scott K."/>
            <person name="Konkel Z."/>
            <person name="Mondo S.J."/>
            <person name="Kuo A."/>
            <person name="Hayes R.D."/>
            <person name="Haridas S."/>
            <person name="Andreopoulos B."/>
            <person name="Riley R."/>
            <person name="LaButti K."/>
            <person name="Pangilinan J."/>
            <person name="Lipzen A."/>
            <person name="Amirebrahimi M."/>
            <person name="Yan J."/>
            <person name="Adam C."/>
            <person name="Keymanesh K."/>
            <person name="Ng V."/>
            <person name="Louie K."/>
            <person name="Northen T."/>
            <person name="Drula E."/>
            <person name="Henrissat B."/>
            <person name="Hsieh H.M."/>
            <person name="Youens-Clark K."/>
            <person name="Lutzoni F."/>
            <person name="Miadlikowska J."/>
            <person name="Eastwood D.C."/>
            <person name="Hamelin R.C."/>
            <person name="Grigoriev I.V."/>
            <person name="U'Ren J.M."/>
        </authorList>
    </citation>
    <scope>NUCLEOTIDE SEQUENCE [LARGE SCALE GENOMIC DNA]</scope>
    <source>
        <strain evidence="1 2">CBS 119005</strain>
    </source>
</reference>